<feature type="region of interest" description="Disordered" evidence="1">
    <location>
        <begin position="1"/>
        <end position="38"/>
    </location>
</feature>
<comment type="caution">
    <text evidence="2">The sequence shown here is derived from an EMBL/GenBank/DDBJ whole genome shotgun (WGS) entry which is preliminary data.</text>
</comment>
<protein>
    <submittedName>
        <fullName evidence="2">Uncharacterized protein</fullName>
    </submittedName>
</protein>
<evidence type="ECO:0000313" key="2">
    <source>
        <dbReference type="EMBL" id="KUM48510.1"/>
    </source>
</evidence>
<keyword evidence="2" id="KW-0496">Mitochondrion</keyword>
<organism evidence="2">
    <name type="scientific">Picea glauca</name>
    <name type="common">White spruce</name>
    <name type="synonym">Pinus glauca</name>
    <dbReference type="NCBI Taxonomy" id="3330"/>
    <lineage>
        <taxon>Eukaryota</taxon>
        <taxon>Viridiplantae</taxon>
        <taxon>Streptophyta</taxon>
        <taxon>Embryophyta</taxon>
        <taxon>Tracheophyta</taxon>
        <taxon>Spermatophyta</taxon>
        <taxon>Pinopsida</taxon>
        <taxon>Pinidae</taxon>
        <taxon>Conifers I</taxon>
        <taxon>Pinales</taxon>
        <taxon>Pinaceae</taxon>
        <taxon>Picea</taxon>
    </lineage>
</organism>
<dbReference type="EMBL" id="LKAM01000005">
    <property type="protein sequence ID" value="KUM48510.1"/>
    <property type="molecule type" value="Genomic_DNA"/>
</dbReference>
<sequence length="55" mass="5916">MKFAPGVPTIEGKGSAPTPNTVKMLNRSVPSTPRREGGSLLCMESIDRARPLYSI</sequence>
<dbReference type="AlphaFoldDB" id="A0A101M096"/>
<reference evidence="2" key="1">
    <citation type="journal article" date="2015" name="Genome Biol. Evol.">
        <title>Organellar Genomes of White Spruce (Picea glauca): Assembly and Annotation.</title>
        <authorList>
            <person name="Jackman S.D."/>
            <person name="Warren R.L."/>
            <person name="Gibb E.A."/>
            <person name="Vandervalk B.P."/>
            <person name="Mohamadi H."/>
            <person name="Chu J."/>
            <person name="Raymond A."/>
            <person name="Pleasance S."/>
            <person name="Coope R."/>
            <person name="Wildung M.R."/>
            <person name="Ritland C.E."/>
            <person name="Bousquet J."/>
            <person name="Jones S.J."/>
            <person name="Bohlmann J."/>
            <person name="Birol I."/>
        </authorList>
    </citation>
    <scope>NUCLEOTIDE SEQUENCE [LARGE SCALE GENOMIC DNA]</scope>
    <source>
        <tissue evidence="2">Flushing bud</tissue>
    </source>
</reference>
<evidence type="ECO:0000256" key="1">
    <source>
        <dbReference type="SAM" id="MobiDB-lite"/>
    </source>
</evidence>
<geneLocation type="mitochondrion" evidence="2"/>
<name>A0A101M096_PICGL</name>
<proteinExistence type="predicted"/>
<gene>
    <name evidence="2" type="ORF">ABT39_MTgene4525</name>
</gene>
<feature type="compositionally biased region" description="Polar residues" evidence="1">
    <location>
        <begin position="17"/>
        <end position="31"/>
    </location>
</feature>
<accession>A0A101M096</accession>